<dbReference type="RefSeq" id="WP_008290120.1">
    <property type="nucleotide sequence ID" value="NZ_GG657884.1"/>
</dbReference>
<gene>
    <name evidence="9" type="ORF">MDMS009_1017</name>
    <name evidence="7" type="ORF">MDMS009_1111</name>
    <name evidence="8" type="ORF">MDMS009_1194</name>
    <name evidence="6" type="ORF">MDMS009_1243</name>
    <name evidence="5" type="ORF">MDMS009_1691</name>
    <name evidence="4" type="ORF">MDMS009_2334</name>
    <name evidence="3" type="ORF">MDMS009_2429</name>
    <name evidence="2" type="ORF">MDMS009_2562</name>
    <name evidence="1" type="ORF">MDMS009_2945</name>
    <name evidence="12" type="ORF">MDMS009_329</name>
    <name evidence="11" type="ORF">MDMS009_555</name>
    <name evidence="10" type="ORF">MDMS009_766</name>
</gene>
<evidence type="ECO:0000313" key="3">
    <source>
        <dbReference type="EMBL" id="EEF78912.1"/>
    </source>
</evidence>
<dbReference type="EMBL" id="GG657904">
    <property type="protein sequence ID" value="EEF78818.1"/>
    <property type="molecule type" value="Genomic_DNA"/>
</dbReference>
<protein>
    <submittedName>
        <fullName evidence="12">Phage protein GP46</fullName>
    </submittedName>
</protein>
<keyword evidence="13" id="KW-1185">Reference proteome</keyword>
<dbReference type="EMBL" id="GG657888">
    <property type="protein sequence ID" value="EEF80828.1"/>
    <property type="molecule type" value="Genomic_DNA"/>
</dbReference>
<evidence type="ECO:0000313" key="1">
    <source>
        <dbReference type="EMBL" id="EEF78401.1"/>
    </source>
</evidence>
<dbReference type="EMBL" id="GG657892">
    <property type="protein sequence ID" value="EEF80441.1"/>
    <property type="molecule type" value="Genomic_DNA"/>
</dbReference>
<evidence type="ECO:0000313" key="7">
    <source>
        <dbReference type="EMBL" id="EEF80215.1"/>
    </source>
</evidence>
<evidence type="ECO:0000313" key="6">
    <source>
        <dbReference type="EMBL" id="EEF80086.1"/>
    </source>
</evidence>
<sequence length="153" mass="17217">MMDFVIKMVNKNGRPRFVLETDPLKITYVAILETAVIVALFTDRQADSDDVIPDGTNDKRGWWGDALASVSGDLIGSRLWLLQREKQTEPVRKAAEDYADEALQHLIDDEVVDSVQVTASYPRAEWLALDIDIETADGQLLNFNYAWEAFNGV</sequence>
<evidence type="ECO:0000313" key="12">
    <source>
        <dbReference type="EMBL" id="EEF81009.1"/>
    </source>
</evidence>
<dbReference type="EMBL" id="GG657898">
    <property type="protein sequence ID" value="EEF79753.1"/>
    <property type="molecule type" value="Genomic_DNA"/>
</dbReference>
<dbReference type="EMBL" id="GG657893">
    <property type="protein sequence ID" value="EEF80404.1"/>
    <property type="molecule type" value="Genomic_DNA"/>
</dbReference>
<reference evidence="12 13" key="2">
    <citation type="journal article" date="2011" name="J. Bacteriol.">
        <title>Draft genome sequence of the chemolithoheterotrophic, halophilic methylotroph Methylophaga thiooxydans DMS010.</title>
        <authorList>
            <person name="Boden R."/>
            <person name="Ferriera S."/>
            <person name="Johnson J."/>
            <person name="Kelly D.P."/>
            <person name="Murrell J.C."/>
            <person name="Schafer H."/>
        </authorList>
    </citation>
    <scope>NUCLEOTIDE SEQUENCE [LARGE SCALE GENOMIC DNA]</scope>
    <source>
        <strain evidence="12 13">DMS010</strain>
    </source>
</reference>
<dbReference type="EMBL" id="GG657895">
    <property type="protein sequence ID" value="EEF80215.1"/>
    <property type="molecule type" value="Genomic_DNA"/>
</dbReference>
<evidence type="ECO:0000313" key="5">
    <source>
        <dbReference type="EMBL" id="EEF79753.1"/>
    </source>
</evidence>
<name>C0N2F2_9GAMM</name>
<evidence type="ECO:0000313" key="11">
    <source>
        <dbReference type="EMBL" id="EEF80828.1"/>
    </source>
</evidence>
<dbReference type="Proteomes" id="UP000004679">
    <property type="component" value="Unassembled WGS sequence"/>
</dbReference>
<evidence type="ECO:0000313" key="13">
    <source>
        <dbReference type="Proteomes" id="UP000004679"/>
    </source>
</evidence>
<evidence type="ECO:0000313" key="10">
    <source>
        <dbReference type="EMBL" id="EEF80441.1"/>
    </source>
</evidence>
<dbReference type="EMBL" id="GG657900">
    <property type="protein sequence ID" value="EEF79074.1"/>
    <property type="molecule type" value="Genomic_DNA"/>
</dbReference>
<evidence type="ECO:0000313" key="4">
    <source>
        <dbReference type="EMBL" id="EEF79074.1"/>
    </source>
</evidence>
<proteinExistence type="predicted"/>
<evidence type="ECO:0000313" key="9">
    <source>
        <dbReference type="EMBL" id="EEF80404.1"/>
    </source>
</evidence>
<dbReference type="EMBL" id="GG657907">
    <property type="protein sequence ID" value="EEF78401.1"/>
    <property type="molecule type" value="Genomic_DNA"/>
</dbReference>
<dbReference type="EMBL" id="GG657903">
    <property type="protein sequence ID" value="EEF78912.1"/>
    <property type="molecule type" value="Genomic_DNA"/>
</dbReference>
<evidence type="ECO:0000313" key="2">
    <source>
        <dbReference type="EMBL" id="EEF78818.1"/>
    </source>
</evidence>
<accession>C0N2F2</accession>
<dbReference type="EMBL" id="GG657896">
    <property type="protein sequence ID" value="EEF80086.1"/>
    <property type="molecule type" value="Genomic_DNA"/>
</dbReference>
<dbReference type="EMBL" id="GG657884">
    <property type="protein sequence ID" value="EEF81009.1"/>
    <property type="molecule type" value="Genomic_DNA"/>
</dbReference>
<dbReference type="Pfam" id="PF07409">
    <property type="entry name" value="GP46"/>
    <property type="match status" value="1"/>
</dbReference>
<dbReference type="InterPro" id="IPR010877">
    <property type="entry name" value="Phage_Mu_Gp46"/>
</dbReference>
<dbReference type="HOGENOM" id="CLU_119472_1_0_6"/>
<dbReference type="AlphaFoldDB" id="C0N2F2"/>
<evidence type="ECO:0000313" key="8">
    <source>
        <dbReference type="EMBL" id="EEF80298.1"/>
    </source>
</evidence>
<organism evidence="12 13">
    <name type="scientific">Methylophaga thiooxydans DMS010</name>
    <dbReference type="NCBI Taxonomy" id="637616"/>
    <lineage>
        <taxon>Bacteria</taxon>
        <taxon>Pseudomonadati</taxon>
        <taxon>Pseudomonadota</taxon>
        <taxon>Gammaproteobacteria</taxon>
        <taxon>Thiotrichales</taxon>
        <taxon>Piscirickettsiaceae</taxon>
        <taxon>Methylophaga</taxon>
    </lineage>
</organism>
<dbReference type="EMBL" id="GG657895">
    <property type="protein sequence ID" value="EEF80298.1"/>
    <property type="molecule type" value="Genomic_DNA"/>
</dbReference>
<reference evidence="12" key="1">
    <citation type="submission" date="2008-01" db="EMBL/GenBank/DDBJ databases">
        <authorList>
            <person name="Schaefer H."/>
            <person name="Ferriera S."/>
            <person name="Johnson J."/>
            <person name="Kravitz S."/>
            <person name="Beeson K."/>
            <person name="Sutton G."/>
            <person name="Rogers Y.-H."/>
            <person name="Friedman R."/>
            <person name="Frazier M."/>
            <person name="Venter J.C."/>
        </authorList>
    </citation>
    <scope>NUCLEOTIDE SEQUENCE</scope>
    <source>
        <strain evidence="12">DMS010</strain>
    </source>
</reference>